<evidence type="ECO:0000256" key="2">
    <source>
        <dbReference type="ARBA" id="ARBA00022801"/>
    </source>
</evidence>
<dbReference type="InterPro" id="IPR019826">
    <property type="entry name" value="Carboxylesterase_B_AS"/>
</dbReference>
<dbReference type="Pfam" id="PF00135">
    <property type="entry name" value="COesterase"/>
    <property type="match status" value="1"/>
</dbReference>
<evidence type="ECO:0000313" key="5">
    <source>
        <dbReference type="EMBL" id="KAK6538487.1"/>
    </source>
</evidence>
<keyword evidence="6" id="KW-1185">Reference proteome</keyword>
<keyword evidence="3" id="KW-0732">Signal</keyword>
<dbReference type="SUPFAM" id="SSF53474">
    <property type="entry name" value="alpha/beta-Hydrolases"/>
    <property type="match status" value="1"/>
</dbReference>
<comment type="caution">
    <text evidence="5">The sequence shown here is derived from an EMBL/GenBank/DDBJ whole genome shotgun (WGS) entry which is preliminary data.</text>
</comment>
<keyword evidence="2 3" id="KW-0378">Hydrolase</keyword>
<organism evidence="5 6">
    <name type="scientific">Orbilia ellipsospora</name>
    <dbReference type="NCBI Taxonomy" id="2528407"/>
    <lineage>
        <taxon>Eukaryota</taxon>
        <taxon>Fungi</taxon>
        <taxon>Dikarya</taxon>
        <taxon>Ascomycota</taxon>
        <taxon>Pezizomycotina</taxon>
        <taxon>Orbiliomycetes</taxon>
        <taxon>Orbiliales</taxon>
        <taxon>Orbiliaceae</taxon>
        <taxon>Orbilia</taxon>
    </lineage>
</organism>
<reference evidence="5 6" key="1">
    <citation type="submission" date="2019-10" db="EMBL/GenBank/DDBJ databases">
        <authorList>
            <person name="Palmer J.M."/>
        </authorList>
    </citation>
    <scope>NUCLEOTIDE SEQUENCE [LARGE SCALE GENOMIC DNA]</scope>
    <source>
        <strain evidence="5 6">TWF694</strain>
    </source>
</reference>
<dbReference type="Proteomes" id="UP001365542">
    <property type="component" value="Unassembled WGS sequence"/>
</dbReference>
<dbReference type="GO" id="GO:0016787">
    <property type="term" value="F:hydrolase activity"/>
    <property type="evidence" value="ECO:0007669"/>
    <property type="project" value="UniProtKB-KW"/>
</dbReference>
<evidence type="ECO:0000259" key="4">
    <source>
        <dbReference type="Pfam" id="PF00135"/>
    </source>
</evidence>
<proteinExistence type="inferred from homology"/>
<evidence type="ECO:0000256" key="3">
    <source>
        <dbReference type="RuleBase" id="RU361235"/>
    </source>
</evidence>
<protein>
    <recommendedName>
        <fullName evidence="3">Carboxylic ester hydrolase</fullName>
        <ecNumber evidence="3">3.1.1.-</ecNumber>
    </recommendedName>
</protein>
<evidence type="ECO:0000256" key="1">
    <source>
        <dbReference type="ARBA" id="ARBA00005964"/>
    </source>
</evidence>
<dbReference type="AlphaFoldDB" id="A0AAV9X8V0"/>
<feature type="domain" description="Carboxylesterase type B" evidence="4">
    <location>
        <begin position="178"/>
        <end position="667"/>
    </location>
</feature>
<dbReference type="InterPro" id="IPR002018">
    <property type="entry name" value="CarbesteraseB"/>
</dbReference>
<sequence>MAAKSLTLLSAVCCLSRVAAAPTAGGAPAPVKDSLSILNDNDVWAKVSSRTPPALLIESTYDQQGAESACAAYSEKLWAPAAGSTGIVYPLSYQAYLGKFKSDSQFRIASSGNDKCRTITPEGKISNGNCAISLPVLCTHNAPAGNSEITTSSSVQYHVAVQANNQQIIGFRDAAGFRFDGIRYAPTPKRFEHSTVMNGEGTVTAFTFGPQCMQPSGGSEDCLFLNIATPYLPSSVKVPHFPGQPQVANAKPVLFFIHGGGFTSNSGNIYNYDGVNMASRGDVVVVKFNYRLGELGFLATDKQGAGITGNYGIGDQITALKWVKANIANFGGDPERITISGDSAGAISVRVLMASEAAKGLFSAAIMMSPPIGFGSDTTPATYPTLQESSKRFAKVVEEIGCSKAADQIACLKQADAQKLVTTYVDATWPVIDNQILTVPDLPLTGNKYVAKVPLIIGTTRDEFAVLLSSTNVEYYGDIYSTSEYLDFAGTTPGIFGNVNKNLTQFAHVPAFPLPTTNPDDAAFNVTVRVITDGMVKCGAWSTAYLAAKNNILPSVFVYESNRTYQSQLYTAPMCEAPNDDPSQEYYKCHSGDLDYTLGALDYAGDKPRDKEDGMFSDLMMDYWTSFAWNHDPNPKPAYLTARGYWNSMEAVSKSGKWEALKAANPTMRRLQWPGEQAPLSEKEQCEALGLGLEYLAK</sequence>
<dbReference type="PROSITE" id="PS00122">
    <property type="entry name" value="CARBOXYLESTERASE_B_1"/>
    <property type="match status" value="1"/>
</dbReference>
<dbReference type="EC" id="3.1.1.-" evidence="3"/>
<accession>A0AAV9X8V0</accession>
<gene>
    <name evidence="5" type="ORF">TWF694_010070</name>
</gene>
<dbReference type="PANTHER" id="PTHR43142:SF3">
    <property type="entry name" value="PUTATIVE (AFU_ORTHOLOGUE AFUA_3G09070)-RELATED"/>
    <property type="match status" value="1"/>
</dbReference>
<comment type="similarity">
    <text evidence="1 3">Belongs to the type-B carboxylesterase/lipase family.</text>
</comment>
<feature type="signal peptide" evidence="3">
    <location>
        <begin position="1"/>
        <end position="20"/>
    </location>
</feature>
<dbReference type="InterPro" id="IPR029058">
    <property type="entry name" value="AB_hydrolase_fold"/>
</dbReference>
<name>A0AAV9X8V0_9PEZI</name>
<dbReference type="PANTHER" id="PTHR43142">
    <property type="entry name" value="CARBOXYLIC ESTER HYDROLASE"/>
    <property type="match status" value="1"/>
</dbReference>
<dbReference type="Gene3D" id="3.40.50.1820">
    <property type="entry name" value="alpha/beta hydrolase"/>
    <property type="match status" value="1"/>
</dbReference>
<evidence type="ECO:0000313" key="6">
    <source>
        <dbReference type="Proteomes" id="UP001365542"/>
    </source>
</evidence>
<feature type="chain" id="PRO_5043094745" description="Carboxylic ester hydrolase" evidence="3">
    <location>
        <begin position="21"/>
        <end position="698"/>
    </location>
</feature>
<dbReference type="EMBL" id="JAVHJO010000007">
    <property type="protein sequence ID" value="KAK6538487.1"/>
    <property type="molecule type" value="Genomic_DNA"/>
</dbReference>